<dbReference type="SUPFAM" id="SSF69754">
    <property type="entry name" value="Ribosome binding protein Y (YfiA homologue)"/>
    <property type="match status" value="1"/>
</dbReference>
<dbReference type="PANTHER" id="PTHR33231:SF1">
    <property type="entry name" value="30S RIBOSOMAL PROTEIN"/>
    <property type="match status" value="1"/>
</dbReference>
<name>A0A5A5TCT7_9CHLR</name>
<evidence type="ECO:0000313" key="3">
    <source>
        <dbReference type="EMBL" id="GCF09157.1"/>
    </source>
</evidence>
<protein>
    <submittedName>
        <fullName evidence="3">RNA-binding protein</fullName>
    </submittedName>
</protein>
<dbReference type="EMBL" id="BIXY01000037">
    <property type="protein sequence ID" value="GCF09157.1"/>
    <property type="molecule type" value="Genomic_DNA"/>
</dbReference>
<dbReference type="InterPro" id="IPR050574">
    <property type="entry name" value="HPF/YfiA_ribosome-assoc"/>
</dbReference>
<dbReference type="InterPro" id="IPR003489">
    <property type="entry name" value="RHF/RaiA"/>
</dbReference>
<dbReference type="AlphaFoldDB" id="A0A5A5TCT7"/>
<sequence length="203" mass="22969">MQIIIKSRQMQITPQLRAKIERKVQRLSHWLNDDARVEITVLEEQTRSAGDRYTVQLALANNPFPSRSEVSALTATAALDLVLDKVVAQLGRQKGRVTTRRQKAEPIKMLALSRGGALSTFDEYEDTDLPPAPVDEEDNEEIWTKVLEIRRLPTTSMTDHEVIEQMEKSGTSYYPFFNSETNSVNVMYKLDTGGYGLLVPAQE</sequence>
<keyword evidence="1" id="KW-0810">Translation regulation</keyword>
<organism evidence="3 4">
    <name type="scientific">Dictyobacter arantiisoli</name>
    <dbReference type="NCBI Taxonomy" id="2014874"/>
    <lineage>
        <taxon>Bacteria</taxon>
        <taxon>Bacillati</taxon>
        <taxon>Chloroflexota</taxon>
        <taxon>Ktedonobacteria</taxon>
        <taxon>Ktedonobacterales</taxon>
        <taxon>Dictyobacteraceae</taxon>
        <taxon>Dictyobacter</taxon>
    </lineage>
</organism>
<dbReference type="Proteomes" id="UP000322530">
    <property type="component" value="Unassembled WGS sequence"/>
</dbReference>
<dbReference type="Pfam" id="PF02482">
    <property type="entry name" value="Ribosomal_S30AE"/>
    <property type="match status" value="1"/>
</dbReference>
<dbReference type="InterPro" id="IPR036567">
    <property type="entry name" value="RHF-like"/>
</dbReference>
<dbReference type="Gene3D" id="3.30.160.100">
    <property type="entry name" value="Ribosome hibernation promotion factor-like"/>
    <property type="match status" value="1"/>
</dbReference>
<evidence type="ECO:0000313" key="4">
    <source>
        <dbReference type="Proteomes" id="UP000322530"/>
    </source>
</evidence>
<dbReference type="RefSeq" id="WP_172632105.1">
    <property type="nucleotide sequence ID" value="NZ_BIXY01000037.1"/>
</dbReference>
<dbReference type="Gene3D" id="3.30.505.50">
    <property type="entry name" value="Sigma 54 modulation/S30EA ribosomal protein, C-terminal domain"/>
    <property type="match status" value="1"/>
</dbReference>
<dbReference type="GO" id="GO:0043024">
    <property type="term" value="F:ribosomal small subunit binding"/>
    <property type="evidence" value="ECO:0007669"/>
    <property type="project" value="TreeGrafter"/>
</dbReference>
<gene>
    <name evidence="3" type="ORF">KDI_27210</name>
</gene>
<feature type="domain" description="Sigma 54 modulation/S30EA ribosomal protein C-terminal" evidence="2">
    <location>
        <begin position="146"/>
        <end position="197"/>
    </location>
</feature>
<keyword evidence="4" id="KW-1185">Reference proteome</keyword>
<reference evidence="3 4" key="1">
    <citation type="submission" date="2019-01" db="EMBL/GenBank/DDBJ databases">
        <title>Draft genome sequence of Dictyobacter sp. Uno17.</title>
        <authorList>
            <person name="Wang C.M."/>
            <person name="Zheng Y."/>
            <person name="Sakai Y."/>
            <person name="Abe K."/>
            <person name="Yokota A."/>
            <person name="Yabe S."/>
        </authorList>
    </citation>
    <scope>NUCLEOTIDE SEQUENCE [LARGE SCALE GENOMIC DNA]</scope>
    <source>
        <strain evidence="3 4">Uno17</strain>
    </source>
</reference>
<comment type="caution">
    <text evidence="3">The sequence shown here is derived from an EMBL/GenBank/DDBJ whole genome shotgun (WGS) entry which is preliminary data.</text>
</comment>
<dbReference type="PANTHER" id="PTHR33231">
    <property type="entry name" value="30S RIBOSOMAL PROTEIN"/>
    <property type="match status" value="1"/>
</dbReference>
<evidence type="ECO:0000256" key="1">
    <source>
        <dbReference type="ARBA" id="ARBA00022845"/>
    </source>
</evidence>
<dbReference type="GO" id="GO:0045900">
    <property type="term" value="P:negative regulation of translational elongation"/>
    <property type="evidence" value="ECO:0007669"/>
    <property type="project" value="TreeGrafter"/>
</dbReference>
<proteinExistence type="predicted"/>
<evidence type="ECO:0000259" key="2">
    <source>
        <dbReference type="Pfam" id="PF16321"/>
    </source>
</evidence>
<accession>A0A5A5TCT7</accession>
<dbReference type="NCBIfam" id="TIGR00741">
    <property type="entry name" value="yfiA"/>
    <property type="match status" value="1"/>
</dbReference>
<dbReference type="GO" id="GO:0022627">
    <property type="term" value="C:cytosolic small ribosomal subunit"/>
    <property type="evidence" value="ECO:0007669"/>
    <property type="project" value="TreeGrafter"/>
</dbReference>
<dbReference type="Pfam" id="PF16321">
    <property type="entry name" value="Ribosom_S30AE_C"/>
    <property type="match status" value="1"/>
</dbReference>
<dbReference type="InterPro" id="IPR038416">
    <property type="entry name" value="Ribosom_S30AE_C_sf"/>
</dbReference>
<dbReference type="InterPro" id="IPR032528">
    <property type="entry name" value="Ribosom_S30AE_C"/>
</dbReference>